<evidence type="ECO:0000256" key="4">
    <source>
        <dbReference type="ARBA" id="ARBA00023242"/>
    </source>
</evidence>
<dbReference type="PANTHER" id="PTHR14150">
    <property type="entry name" value="U3 SMALL NUCLEOLAR RNA-ASSOCIATED PROTEIN 14"/>
    <property type="match status" value="1"/>
</dbReference>
<feature type="region of interest" description="Disordered" evidence="5">
    <location>
        <begin position="1"/>
        <end position="31"/>
    </location>
</feature>
<comment type="subcellular location">
    <subcellularLocation>
        <location evidence="1">Nucleus</location>
        <location evidence="1">Nucleolus</location>
    </subcellularLocation>
</comment>
<reference evidence="6" key="1">
    <citation type="submission" date="2021-01" db="EMBL/GenBank/DDBJ databases">
        <authorList>
            <person name="Zahm M."/>
            <person name="Roques C."/>
            <person name="Cabau C."/>
            <person name="Klopp C."/>
            <person name="Donnadieu C."/>
            <person name="Jouanno E."/>
            <person name="Lampietro C."/>
            <person name="Louis A."/>
            <person name="Herpin A."/>
            <person name="Echchiki A."/>
            <person name="Berthelot C."/>
            <person name="Parey E."/>
            <person name="Roest-Crollius H."/>
            <person name="Braasch I."/>
            <person name="Postlethwait J."/>
            <person name="Bobe J."/>
            <person name="Montfort J."/>
            <person name="Bouchez O."/>
            <person name="Begum T."/>
            <person name="Mejri S."/>
            <person name="Adams A."/>
            <person name="Chen W.-J."/>
            <person name="Guiguen Y."/>
        </authorList>
    </citation>
    <scope>NUCLEOTIDE SEQUENCE</scope>
    <source>
        <tissue evidence="6">Blood</tissue>
    </source>
</reference>
<dbReference type="InterPro" id="IPR006709">
    <property type="entry name" value="SSU_processome_Utp14"/>
</dbReference>
<dbReference type="PANTHER" id="PTHR14150:SF12">
    <property type="entry name" value="U3 SMALL NUCLEOLAR RNA-ASSOCIATED PROTEIN 14 HOMOLOG A"/>
    <property type="match status" value="1"/>
</dbReference>
<organism evidence="6 7">
    <name type="scientific">Albula goreensis</name>
    <dbReference type="NCBI Taxonomy" id="1534307"/>
    <lineage>
        <taxon>Eukaryota</taxon>
        <taxon>Metazoa</taxon>
        <taxon>Chordata</taxon>
        <taxon>Craniata</taxon>
        <taxon>Vertebrata</taxon>
        <taxon>Euteleostomi</taxon>
        <taxon>Actinopterygii</taxon>
        <taxon>Neopterygii</taxon>
        <taxon>Teleostei</taxon>
        <taxon>Albuliformes</taxon>
        <taxon>Albulidae</taxon>
        <taxon>Albula</taxon>
    </lineage>
</organism>
<keyword evidence="3" id="KW-0597">Phosphoprotein</keyword>
<keyword evidence="4" id="KW-0539">Nucleus</keyword>
<keyword evidence="7" id="KW-1185">Reference proteome</keyword>
<dbReference type="Pfam" id="PF04615">
    <property type="entry name" value="Utp14"/>
    <property type="match status" value="1"/>
</dbReference>
<feature type="compositionally biased region" description="Polar residues" evidence="5">
    <location>
        <begin position="15"/>
        <end position="24"/>
    </location>
</feature>
<accession>A0A8T3E057</accession>
<gene>
    <name evidence="6" type="ORF">AGOR_G00018300</name>
</gene>
<dbReference type="GO" id="GO:0006364">
    <property type="term" value="P:rRNA processing"/>
    <property type="evidence" value="ECO:0007669"/>
    <property type="project" value="InterPro"/>
</dbReference>
<evidence type="ECO:0000256" key="3">
    <source>
        <dbReference type="ARBA" id="ARBA00022553"/>
    </source>
</evidence>
<dbReference type="EMBL" id="JAERUA010000002">
    <property type="protein sequence ID" value="KAI1902663.1"/>
    <property type="molecule type" value="Genomic_DNA"/>
</dbReference>
<dbReference type="Proteomes" id="UP000829720">
    <property type="component" value="Unassembled WGS sequence"/>
</dbReference>
<evidence type="ECO:0000256" key="5">
    <source>
        <dbReference type="SAM" id="MobiDB-lite"/>
    </source>
</evidence>
<evidence type="ECO:0000313" key="6">
    <source>
        <dbReference type="EMBL" id="KAI1902663.1"/>
    </source>
</evidence>
<evidence type="ECO:0000256" key="1">
    <source>
        <dbReference type="ARBA" id="ARBA00004604"/>
    </source>
</evidence>
<comment type="caution">
    <text evidence="6">The sequence shown here is derived from an EMBL/GenBank/DDBJ whole genome shotgun (WGS) entry which is preliminary data.</text>
</comment>
<proteinExistence type="inferred from homology"/>
<evidence type="ECO:0000256" key="2">
    <source>
        <dbReference type="ARBA" id="ARBA00007774"/>
    </source>
</evidence>
<dbReference type="GO" id="GO:0032040">
    <property type="term" value="C:small-subunit processome"/>
    <property type="evidence" value="ECO:0007669"/>
    <property type="project" value="InterPro"/>
</dbReference>
<sequence>MDVKRESRGCGDMQKTLSKSSTLAQAADGEDEEDFLKQTMLSSVPARMRTKVMMRGNIASCWMPLAPLEGRKGGSWLNELRPVCRSRSSLRRGKITMSDLLGTTEQTPAINKTKKQLKSLHSRQETLELPLSRQQTEKIQRGVAYDKTSKEVSRWQGVVMRNERAEQLVFPLNQEPSGPKRVEQVVVGWKAQTPLEQEIFNLLHRNKQPVNDPILTATEEASLKAMSLEEAKIRRAELQKARVLQSYYEAKAKREKKIKSKKYHKVLKKAKRKEFLKEFEEMRKTNPEAALEELKKLELSRIEERMSLKHQNSGKWAKSRAIIAKYDTEARKAMQSSSR</sequence>
<dbReference type="OrthoDB" id="277439at2759"/>
<evidence type="ECO:0000313" key="7">
    <source>
        <dbReference type="Proteomes" id="UP000829720"/>
    </source>
</evidence>
<dbReference type="AlphaFoldDB" id="A0A8T3E057"/>
<name>A0A8T3E057_9TELE</name>
<comment type="similarity">
    <text evidence="2">Belongs to the UTP14 family.</text>
</comment>
<protein>
    <submittedName>
        <fullName evidence="6">Uncharacterized protein</fullName>
    </submittedName>
</protein>